<keyword evidence="2" id="KW-1185">Reference proteome</keyword>
<dbReference type="HOGENOM" id="CLU_177580_2_1_10"/>
<evidence type="ECO:0000313" key="1">
    <source>
        <dbReference type="EMBL" id="ACF44535.1"/>
    </source>
</evidence>
<dbReference type="InterPro" id="IPR013406">
    <property type="entry name" value="CHP02574_addiction_mod"/>
</dbReference>
<name>B4SEB6_PELPB</name>
<dbReference type="AlphaFoldDB" id="B4SEB6"/>
<reference evidence="1 2" key="1">
    <citation type="submission" date="2008-06" db="EMBL/GenBank/DDBJ databases">
        <title>Complete sequence of Pelodictyon phaeoclathratiforme BU-1.</title>
        <authorList>
            <consortium name="US DOE Joint Genome Institute"/>
            <person name="Lucas S."/>
            <person name="Copeland A."/>
            <person name="Lapidus A."/>
            <person name="Glavina del Rio T."/>
            <person name="Dalin E."/>
            <person name="Tice H."/>
            <person name="Bruce D."/>
            <person name="Goodwin L."/>
            <person name="Pitluck S."/>
            <person name="Schmutz J."/>
            <person name="Larimer F."/>
            <person name="Land M."/>
            <person name="Hauser L."/>
            <person name="Kyrpides N."/>
            <person name="Mikhailova N."/>
            <person name="Liu Z."/>
            <person name="Li T."/>
            <person name="Zhao F."/>
            <person name="Overmann J."/>
            <person name="Bryant D.A."/>
            <person name="Richardson P."/>
        </authorList>
    </citation>
    <scope>NUCLEOTIDE SEQUENCE [LARGE SCALE GENOMIC DNA]</scope>
    <source>
        <strain evidence="2">DSM 5477 / BU-1</strain>
    </source>
</reference>
<evidence type="ECO:0000313" key="2">
    <source>
        <dbReference type="Proteomes" id="UP000002724"/>
    </source>
</evidence>
<dbReference type="NCBIfam" id="TIGR02574">
    <property type="entry name" value="stabl_TIGR02574"/>
    <property type="match status" value="1"/>
</dbReference>
<organism evidence="1 2">
    <name type="scientific">Pelodictyon phaeoclathratiforme (strain DSM 5477 / BU-1)</name>
    <dbReference type="NCBI Taxonomy" id="324925"/>
    <lineage>
        <taxon>Bacteria</taxon>
        <taxon>Pseudomonadati</taxon>
        <taxon>Chlorobiota</taxon>
        <taxon>Chlorobiia</taxon>
        <taxon>Chlorobiales</taxon>
        <taxon>Chlorobiaceae</taxon>
        <taxon>Chlorobium/Pelodictyon group</taxon>
        <taxon>Pelodictyon</taxon>
    </lineage>
</organism>
<dbReference type="OrthoDB" id="5472101at2"/>
<sequence length="74" mass="8344">MTAVAERIFKDALDLLPVERAELIEKLFQSFDCAARNAVDAAWAEEVESRFEALDRGEIKASSAEDVFARINQR</sequence>
<gene>
    <name evidence="1" type="ordered locus">Ppha_2340</name>
</gene>
<accession>B4SEB6</accession>
<dbReference type="Pfam" id="PF09720">
    <property type="entry name" value="Unstab_antitox"/>
    <property type="match status" value="1"/>
</dbReference>
<dbReference type="RefSeq" id="WP_012509010.1">
    <property type="nucleotide sequence ID" value="NC_011060.1"/>
</dbReference>
<dbReference type="STRING" id="324925.Ppha_2340"/>
<dbReference type="eggNOG" id="ENOG50303GR">
    <property type="taxonomic scope" value="Bacteria"/>
</dbReference>
<dbReference type="EMBL" id="CP001110">
    <property type="protein sequence ID" value="ACF44535.1"/>
    <property type="molecule type" value="Genomic_DNA"/>
</dbReference>
<protein>
    <submittedName>
        <fullName evidence="1">Addiction module component, TIGR02574 family</fullName>
    </submittedName>
</protein>
<proteinExistence type="predicted"/>
<dbReference type="KEGG" id="pph:Ppha_2340"/>
<dbReference type="Proteomes" id="UP000002724">
    <property type="component" value="Chromosome"/>
</dbReference>